<sequence length="452" mass="48754">MGQYDDMINKAYREALGRDVGPVGLADRSKEAAGGMTYEQMVAGLKKSPEYLSRNSDSPIPMPQLDWSPGSGSPLPPQYDTSGNWDPGPKPPAPAERYEPYTQADAGRLQNTSQAPTLGTNTQSIDAYNRGMADLRTALTGAQSDLAAGKTSALGNIDTYYNEATGRYEPYTQAGESALSRLEEKIAAGPGKMTEGEGYQYRMDQAMQEIERRASAQGYLGDPRMAEEMQKTAQGIASDERQRFLDEYYMSLGPDTTLTGIGATATGELGRMGETAGLTKAGIETSTASQLAQMGMGVGQTALTAGMGAAQSDVQSALTEYGLNLNKYGIDVNKDIAQQQLGLNKYGIDVNKELSQQQLGLEFDKLKTGAELDYAKLGLTEILSLRDQAWKSGETELQRMFEGAMAEKGYEFYAQMRDKNESSNWWNSLIKAGGFVLGSYLGGSGGSSSFWT</sequence>
<dbReference type="AlphaFoldDB" id="A0A6M3ILG5"/>
<protein>
    <submittedName>
        <fullName evidence="2">Uncharacterized protein</fullName>
    </submittedName>
</protein>
<feature type="region of interest" description="Disordered" evidence="1">
    <location>
        <begin position="49"/>
        <end position="98"/>
    </location>
</feature>
<evidence type="ECO:0000256" key="1">
    <source>
        <dbReference type="SAM" id="MobiDB-lite"/>
    </source>
</evidence>
<name>A0A6M3ILG5_9ZZZZ</name>
<evidence type="ECO:0000313" key="2">
    <source>
        <dbReference type="EMBL" id="QJA58121.1"/>
    </source>
</evidence>
<organism evidence="2">
    <name type="scientific">viral metagenome</name>
    <dbReference type="NCBI Taxonomy" id="1070528"/>
    <lineage>
        <taxon>unclassified sequences</taxon>
        <taxon>metagenomes</taxon>
        <taxon>organismal metagenomes</taxon>
    </lineage>
</organism>
<gene>
    <name evidence="2" type="ORF">MM415B01499_0006</name>
</gene>
<proteinExistence type="predicted"/>
<accession>A0A6M3ILG5</accession>
<reference evidence="2" key="1">
    <citation type="submission" date="2020-03" db="EMBL/GenBank/DDBJ databases">
        <title>The deep terrestrial virosphere.</title>
        <authorList>
            <person name="Holmfeldt K."/>
            <person name="Nilsson E."/>
            <person name="Simone D."/>
            <person name="Lopez-Fernandez M."/>
            <person name="Wu X."/>
            <person name="de Brujin I."/>
            <person name="Lundin D."/>
            <person name="Andersson A."/>
            <person name="Bertilsson S."/>
            <person name="Dopson M."/>
        </authorList>
    </citation>
    <scope>NUCLEOTIDE SEQUENCE</scope>
    <source>
        <strain evidence="2">MM415B01499</strain>
    </source>
</reference>
<dbReference type="EMBL" id="MT141309">
    <property type="protein sequence ID" value="QJA58121.1"/>
    <property type="molecule type" value="Genomic_DNA"/>
</dbReference>